<comment type="subcellular location">
    <subcellularLocation>
        <location evidence="1">Membrane</location>
        <topology evidence="1">Multi-pass membrane protein</topology>
    </subcellularLocation>
</comment>
<evidence type="ECO:0000256" key="3">
    <source>
        <dbReference type="ARBA" id="ARBA00022989"/>
    </source>
</evidence>
<evidence type="ECO:0000256" key="5">
    <source>
        <dbReference type="SAM" id="MobiDB-lite"/>
    </source>
</evidence>
<evidence type="ECO:0000313" key="8">
    <source>
        <dbReference type="Proteomes" id="UP000250043"/>
    </source>
</evidence>
<dbReference type="SUPFAM" id="SSF103481">
    <property type="entry name" value="Multidrug resistance efflux transporter EmrE"/>
    <property type="match status" value="1"/>
</dbReference>
<sequence length="608" mass="65741">MPGRGYLPVLHGTDSVALPQLTTATAAGIAIAISGNVLISLALNCQKLAHRRLEECEPEDRTADNGAAEGARKDTERTDETFQDANGEDPTKQTTPRTASAPATPAATAETQPLLPAGDADGAAYGAASTATASPRPRLGRFFSFLPFERRRGRLRDADRTHIASAHALMPVEVIPVHSGRSPDDDTNRNEDTHANGKYDPARRNEGDYLKSKLWWLGFLLMNVGEMGNFISYAFAPASVVAPLGTFALIANCIFAPVMLKEHFRKRDFFGIVVAIIGAVTVVLSANASDTQLDPDGLLIAITQRAFIVYSVLYVVLACILSSLSEGSAGKRWVYVDVGMCALFGGFTVLSTKAFSTLLTRKAFEIFTEWITYPVVVILISTGVGQIRYLNRALMRFDSKIVVPTQFVLFNLSAIVGSAILYRDFEKATFHQIVTFLYGCAATFAGVFIIAWAPAPNTGPAQEYLEAEENEITSEDVASEAGTGGVQTPGGSRYGSVAGRGRAKLIVPDSVQASPILRHRQSIVGLYGLSPAQHLLLINTPPVDDFVRPQSHDVERNLLSTPESLRRPRAISWLGEERRGRASQGTRAGSRNARREDSAARSVSRSPF</sequence>
<feature type="transmembrane region" description="Helical" evidence="6">
    <location>
        <begin position="298"/>
        <end position="321"/>
    </location>
</feature>
<dbReference type="Proteomes" id="UP000250043">
    <property type="component" value="Unassembled WGS sequence"/>
</dbReference>
<gene>
    <name evidence="7" type="ORF">OBBRIDRAFT_446755</name>
</gene>
<dbReference type="InterPro" id="IPR037185">
    <property type="entry name" value="EmrE-like"/>
</dbReference>
<feature type="region of interest" description="Disordered" evidence="5">
    <location>
        <begin position="55"/>
        <end position="133"/>
    </location>
</feature>
<evidence type="ECO:0000256" key="4">
    <source>
        <dbReference type="ARBA" id="ARBA00023136"/>
    </source>
</evidence>
<evidence type="ECO:0000256" key="1">
    <source>
        <dbReference type="ARBA" id="ARBA00004141"/>
    </source>
</evidence>
<name>A0A8E2DUL9_9APHY</name>
<feature type="compositionally biased region" description="Basic and acidic residues" evidence="5">
    <location>
        <begin position="70"/>
        <end position="80"/>
    </location>
</feature>
<feature type="compositionally biased region" description="Low complexity" evidence="5">
    <location>
        <begin position="94"/>
        <end position="133"/>
    </location>
</feature>
<feature type="transmembrane region" description="Helical" evidence="6">
    <location>
        <begin position="269"/>
        <end position="286"/>
    </location>
</feature>
<dbReference type="OrthoDB" id="165382at2759"/>
<dbReference type="GO" id="GO:0016020">
    <property type="term" value="C:membrane"/>
    <property type="evidence" value="ECO:0007669"/>
    <property type="project" value="UniProtKB-SubCell"/>
</dbReference>
<keyword evidence="8" id="KW-1185">Reference proteome</keyword>
<feature type="compositionally biased region" description="Basic and acidic residues" evidence="5">
    <location>
        <begin position="181"/>
        <end position="202"/>
    </location>
</feature>
<feature type="transmembrane region" description="Helical" evidence="6">
    <location>
        <begin position="401"/>
        <end position="421"/>
    </location>
</feature>
<feature type="region of interest" description="Disordered" evidence="5">
    <location>
        <begin position="174"/>
        <end position="202"/>
    </location>
</feature>
<accession>A0A8E2DUL9</accession>
<feature type="transmembrane region" description="Helical" evidence="6">
    <location>
        <begin position="433"/>
        <end position="453"/>
    </location>
</feature>
<keyword evidence="3 6" id="KW-1133">Transmembrane helix</keyword>
<feature type="transmembrane region" description="Helical" evidence="6">
    <location>
        <begin position="241"/>
        <end position="260"/>
    </location>
</feature>
<feature type="transmembrane region" description="Helical" evidence="6">
    <location>
        <begin position="333"/>
        <end position="350"/>
    </location>
</feature>
<keyword evidence="4 6" id="KW-0472">Membrane</keyword>
<evidence type="ECO:0000256" key="2">
    <source>
        <dbReference type="ARBA" id="ARBA00022692"/>
    </source>
</evidence>
<reference evidence="7 8" key="1">
    <citation type="submission" date="2016-07" db="EMBL/GenBank/DDBJ databases">
        <title>Draft genome of the white-rot fungus Obba rivulosa 3A-2.</title>
        <authorList>
            <consortium name="DOE Joint Genome Institute"/>
            <person name="Miettinen O."/>
            <person name="Riley R."/>
            <person name="Acob R."/>
            <person name="Barry K."/>
            <person name="Cullen D."/>
            <person name="De Vries R."/>
            <person name="Hainaut M."/>
            <person name="Hatakka A."/>
            <person name="Henrissat B."/>
            <person name="Hilden K."/>
            <person name="Kuo R."/>
            <person name="Labutti K."/>
            <person name="Lipzen A."/>
            <person name="Makela M.R."/>
            <person name="Sandor L."/>
            <person name="Spatafora J.W."/>
            <person name="Grigoriev I.V."/>
            <person name="Hibbett D.S."/>
        </authorList>
    </citation>
    <scope>NUCLEOTIDE SEQUENCE [LARGE SCALE GENOMIC DNA]</scope>
    <source>
        <strain evidence="7 8">3A-2</strain>
    </source>
</reference>
<dbReference type="PANTHER" id="PTHR12570">
    <property type="match status" value="1"/>
</dbReference>
<dbReference type="EMBL" id="KV722333">
    <property type="protein sequence ID" value="OCH95958.1"/>
    <property type="molecule type" value="Genomic_DNA"/>
</dbReference>
<evidence type="ECO:0000256" key="6">
    <source>
        <dbReference type="SAM" id="Phobius"/>
    </source>
</evidence>
<evidence type="ECO:0000313" key="7">
    <source>
        <dbReference type="EMBL" id="OCH95958.1"/>
    </source>
</evidence>
<feature type="transmembrane region" description="Helical" evidence="6">
    <location>
        <begin position="20"/>
        <end position="43"/>
    </location>
</feature>
<keyword evidence="2 6" id="KW-0812">Transmembrane</keyword>
<protein>
    <submittedName>
        <fullName evidence="7">DUF803-domain-containing protein</fullName>
    </submittedName>
</protein>
<organism evidence="7 8">
    <name type="scientific">Obba rivulosa</name>
    <dbReference type="NCBI Taxonomy" id="1052685"/>
    <lineage>
        <taxon>Eukaryota</taxon>
        <taxon>Fungi</taxon>
        <taxon>Dikarya</taxon>
        <taxon>Basidiomycota</taxon>
        <taxon>Agaricomycotina</taxon>
        <taxon>Agaricomycetes</taxon>
        <taxon>Polyporales</taxon>
        <taxon>Gelatoporiaceae</taxon>
        <taxon>Obba</taxon>
    </lineage>
</organism>
<dbReference type="AlphaFoldDB" id="A0A8E2DUL9"/>
<feature type="region of interest" description="Disordered" evidence="5">
    <location>
        <begin position="570"/>
        <end position="608"/>
    </location>
</feature>
<dbReference type="Pfam" id="PF05653">
    <property type="entry name" value="Mg_trans_NIPA"/>
    <property type="match status" value="1"/>
</dbReference>
<dbReference type="PANTHER" id="PTHR12570:SF65">
    <property type="entry name" value="MAGNESIUM TRANSPORTER NIPA9-RELATED"/>
    <property type="match status" value="1"/>
</dbReference>
<dbReference type="GO" id="GO:0015095">
    <property type="term" value="F:magnesium ion transmembrane transporter activity"/>
    <property type="evidence" value="ECO:0007669"/>
    <property type="project" value="InterPro"/>
</dbReference>
<feature type="transmembrane region" description="Helical" evidence="6">
    <location>
        <begin position="370"/>
        <end position="389"/>
    </location>
</feature>
<feature type="transmembrane region" description="Helical" evidence="6">
    <location>
        <begin position="214"/>
        <end position="235"/>
    </location>
</feature>
<proteinExistence type="predicted"/>
<dbReference type="InterPro" id="IPR008521">
    <property type="entry name" value="Mg_trans_NIPA"/>
</dbReference>